<evidence type="ECO:0000313" key="2">
    <source>
        <dbReference type="EMBL" id="QSQ14532.1"/>
    </source>
</evidence>
<dbReference type="RefSeq" id="WP_206716306.1">
    <property type="nucleotide sequence ID" value="NZ_CP071091.1"/>
</dbReference>
<keyword evidence="1" id="KW-0812">Transmembrane</keyword>
<sequence>MTGPAASFVSLAAAFLAGALQLLRNLDKGNGVYLSMSWFVPGVAPGALARFLARVP</sequence>
<proteinExistence type="predicted"/>
<reference evidence="2 3" key="1">
    <citation type="submission" date="2021-02" db="EMBL/GenBank/DDBJ databases">
        <title>De Novo genome assembly of isolated myxobacteria.</title>
        <authorList>
            <person name="Stevens D.C."/>
        </authorList>
    </citation>
    <scope>NUCLEOTIDE SEQUENCE [LARGE SCALE GENOMIC DNA]</scope>
    <source>
        <strain evidence="2 3">SCHIC003</strain>
    </source>
</reference>
<keyword evidence="1" id="KW-0472">Membrane</keyword>
<feature type="transmembrane region" description="Helical" evidence="1">
    <location>
        <begin position="31"/>
        <end position="53"/>
    </location>
</feature>
<evidence type="ECO:0000256" key="1">
    <source>
        <dbReference type="SAM" id="Phobius"/>
    </source>
</evidence>
<evidence type="ECO:0000313" key="3">
    <source>
        <dbReference type="Proteomes" id="UP000663090"/>
    </source>
</evidence>
<dbReference type="Proteomes" id="UP000663090">
    <property type="component" value="Chromosome"/>
</dbReference>
<accession>A0ABX7N6Y0</accession>
<name>A0ABX7N6Y0_9BACT</name>
<protein>
    <submittedName>
        <fullName evidence="2">Uncharacterized protein</fullName>
    </submittedName>
</protein>
<keyword evidence="1" id="KW-1133">Transmembrane helix</keyword>
<dbReference type="EMBL" id="CP071091">
    <property type="protein sequence ID" value="QSQ14532.1"/>
    <property type="molecule type" value="Genomic_DNA"/>
</dbReference>
<organism evidence="2 3">
    <name type="scientific">Myxococcus landrumensis</name>
    <dbReference type="NCBI Taxonomy" id="2813577"/>
    <lineage>
        <taxon>Bacteria</taxon>
        <taxon>Pseudomonadati</taxon>
        <taxon>Myxococcota</taxon>
        <taxon>Myxococcia</taxon>
        <taxon>Myxococcales</taxon>
        <taxon>Cystobacterineae</taxon>
        <taxon>Myxococcaceae</taxon>
        <taxon>Myxococcus</taxon>
    </lineage>
</organism>
<keyword evidence="3" id="KW-1185">Reference proteome</keyword>
<gene>
    <name evidence="2" type="ORF">JY572_00070</name>
</gene>